<protein>
    <recommendedName>
        <fullName evidence="3">Thermonuclease</fullName>
        <ecNumber evidence="2">3.1.31.1</ecNumber>
    </recommendedName>
    <alternativeName>
        <fullName evidence="9">Micrococcal nuclease</fullName>
    </alternativeName>
    <alternativeName>
        <fullName evidence="8">Staphylococcal nuclease</fullName>
    </alternativeName>
</protein>
<dbReference type="InterPro" id="IPR002071">
    <property type="entry name" value="Thermonucl_AS"/>
</dbReference>
<dbReference type="AlphaFoldDB" id="A0A9Q4D5S4"/>
<keyword evidence="4" id="KW-0540">Nuclease</keyword>
<dbReference type="Proteomes" id="UP001081438">
    <property type="component" value="Unassembled WGS sequence"/>
</dbReference>
<dbReference type="SMART" id="SM00894">
    <property type="entry name" value="Excalibur"/>
    <property type="match status" value="1"/>
</dbReference>
<dbReference type="Pfam" id="PF00565">
    <property type="entry name" value="SNase"/>
    <property type="match status" value="1"/>
</dbReference>
<dbReference type="PANTHER" id="PTHR12302">
    <property type="entry name" value="EBNA2 BINDING PROTEIN P100"/>
    <property type="match status" value="1"/>
</dbReference>
<evidence type="ECO:0000256" key="7">
    <source>
        <dbReference type="ARBA" id="ARBA00022837"/>
    </source>
</evidence>
<dbReference type="GO" id="GO:0003676">
    <property type="term" value="F:nucleic acid binding"/>
    <property type="evidence" value="ECO:0007669"/>
    <property type="project" value="InterPro"/>
</dbReference>
<feature type="domain" description="TNase-like" evidence="12">
    <location>
        <begin position="153"/>
        <end position="277"/>
    </location>
</feature>
<evidence type="ECO:0000256" key="3">
    <source>
        <dbReference type="ARBA" id="ARBA00016676"/>
    </source>
</evidence>
<evidence type="ECO:0000256" key="1">
    <source>
        <dbReference type="ARBA" id="ARBA00001913"/>
    </source>
</evidence>
<feature type="region of interest" description="Disordered" evidence="10">
    <location>
        <begin position="64"/>
        <end position="152"/>
    </location>
</feature>
<dbReference type="PROSITE" id="PS50830">
    <property type="entry name" value="TNASE_3"/>
    <property type="match status" value="1"/>
</dbReference>
<evidence type="ECO:0000256" key="10">
    <source>
        <dbReference type="SAM" id="MobiDB-lite"/>
    </source>
</evidence>
<keyword evidence="11" id="KW-0472">Membrane</keyword>
<reference evidence="13" key="1">
    <citation type="journal article" date="2022" name="Int. J. Mol. Sci.">
        <title>Phenotypic and genotypic virulence characterisation of Staphylococcus pettenkoferi strains isolated from human bloodstream and diabetic foot infections.</title>
        <authorList>
            <person name="Magnan C."/>
        </authorList>
    </citation>
    <scope>NUCLEOTIDE SEQUENCE</scope>
    <source>
        <strain evidence="13">NSP020P</strain>
    </source>
</reference>
<dbReference type="RefSeq" id="WP_268209974.1">
    <property type="nucleotide sequence ID" value="NZ_JANSKK010000007.1"/>
</dbReference>
<feature type="transmembrane region" description="Helical" evidence="11">
    <location>
        <begin position="12"/>
        <end position="30"/>
    </location>
</feature>
<organism evidence="13 14">
    <name type="scientific">Staphylococcus pettenkoferi</name>
    <dbReference type="NCBI Taxonomy" id="170573"/>
    <lineage>
        <taxon>Bacteria</taxon>
        <taxon>Bacillati</taxon>
        <taxon>Bacillota</taxon>
        <taxon>Bacilli</taxon>
        <taxon>Bacillales</taxon>
        <taxon>Staphylococcaceae</taxon>
        <taxon>Staphylococcus</taxon>
    </lineage>
</organism>
<dbReference type="InterPro" id="IPR035437">
    <property type="entry name" value="SNase_OB-fold_sf"/>
</dbReference>
<dbReference type="GO" id="GO:1990599">
    <property type="term" value="F:3' overhang single-stranded DNA endodeoxyribonuclease activity"/>
    <property type="evidence" value="ECO:0007669"/>
    <property type="project" value="UniProtKB-EC"/>
</dbReference>
<dbReference type="Pfam" id="PF05901">
    <property type="entry name" value="Excalibur"/>
    <property type="match status" value="1"/>
</dbReference>
<evidence type="ECO:0000313" key="14">
    <source>
        <dbReference type="Proteomes" id="UP001081438"/>
    </source>
</evidence>
<dbReference type="PANTHER" id="PTHR12302:SF3">
    <property type="entry name" value="SERINE_THREONINE-PROTEIN KINASE 31"/>
    <property type="match status" value="1"/>
</dbReference>
<accession>A0A9Q4D5S4</accession>
<evidence type="ECO:0000256" key="8">
    <source>
        <dbReference type="ARBA" id="ARBA00030535"/>
    </source>
</evidence>
<evidence type="ECO:0000256" key="2">
    <source>
        <dbReference type="ARBA" id="ARBA00011942"/>
    </source>
</evidence>
<dbReference type="InterPro" id="IPR016071">
    <property type="entry name" value="Staphylococal_nuclease_OB-fold"/>
</dbReference>
<keyword evidence="11" id="KW-1133">Transmembrane helix</keyword>
<evidence type="ECO:0000256" key="4">
    <source>
        <dbReference type="ARBA" id="ARBA00022722"/>
    </source>
</evidence>
<dbReference type="SUPFAM" id="SSF50199">
    <property type="entry name" value="Staphylococcal nuclease"/>
    <property type="match status" value="1"/>
</dbReference>
<sequence>MPKQHKAFYEHNWFIILMLIFLFPVGLVLMWKYSNWVKGLKMCITVVIALMFMGQTITACDSDQNATQHEPNTKHHQHHAKSEEQDAKTDSNSKKETKTKNENSEDSKQKSKETAYKEDNQDKQDKQNKNQDKQKQYQPGTTDRIPVQFSKPVDGDTARLIYQGKEEKFRFLLIDTPETKHPRLGKQPFGQEASDRTKELLQNADQVEVEFDVGTKEDKYQRKLAYIYVDGKMLNEILVREGLAKVAYVYPPNTRYLDRLEKAQEQAKAEKLGIWSLDSAFEDGADDNKAGSSSKQNSTSASDDSTESNSSTTQGNSNVNSSAASSNSQGSQQFNNCTELRKVYPHGVTQDHPAYSGKLDRDGDGMACEAS</sequence>
<feature type="compositionally biased region" description="Basic and acidic residues" evidence="10">
    <location>
        <begin position="80"/>
        <end position="135"/>
    </location>
</feature>
<gene>
    <name evidence="13" type="ORF">NW112_03190</name>
</gene>
<evidence type="ECO:0000256" key="6">
    <source>
        <dbReference type="ARBA" id="ARBA00022801"/>
    </source>
</evidence>
<dbReference type="EC" id="3.1.31.1" evidence="2"/>
<comment type="cofactor">
    <cofactor evidence="1">
        <name>Ca(2+)</name>
        <dbReference type="ChEBI" id="CHEBI:29108"/>
    </cofactor>
</comment>
<evidence type="ECO:0000259" key="12">
    <source>
        <dbReference type="PROSITE" id="PS50830"/>
    </source>
</evidence>
<dbReference type="CDD" id="cd00175">
    <property type="entry name" value="SNc"/>
    <property type="match status" value="1"/>
</dbReference>
<name>A0A9Q4D5S4_9STAP</name>
<dbReference type="Gene3D" id="2.40.50.90">
    <property type="match status" value="1"/>
</dbReference>
<keyword evidence="11" id="KW-0812">Transmembrane</keyword>
<evidence type="ECO:0000256" key="11">
    <source>
        <dbReference type="SAM" id="Phobius"/>
    </source>
</evidence>
<proteinExistence type="predicted"/>
<dbReference type="PROSITE" id="PS01284">
    <property type="entry name" value="TNASE_2"/>
    <property type="match status" value="1"/>
</dbReference>
<feature type="region of interest" description="Disordered" evidence="10">
    <location>
        <begin position="285"/>
        <end position="371"/>
    </location>
</feature>
<dbReference type="EMBL" id="JANSKX010000010">
    <property type="protein sequence ID" value="MCY1594242.1"/>
    <property type="molecule type" value="Genomic_DNA"/>
</dbReference>
<evidence type="ECO:0000256" key="9">
    <source>
        <dbReference type="ARBA" id="ARBA00031238"/>
    </source>
</evidence>
<keyword evidence="5" id="KW-0255">Endonuclease</keyword>
<evidence type="ECO:0000256" key="5">
    <source>
        <dbReference type="ARBA" id="ARBA00022759"/>
    </source>
</evidence>
<dbReference type="InterPro" id="IPR008613">
    <property type="entry name" value="Excalibur_Ca-bd_domain"/>
</dbReference>
<keyword evidence="6" id="KW-0378">Hydrolase</keyword>
<comment type="caution">
    <text evidence="13">The sequence shown here is derived from an EMBL/GenBank/DDBJ whole genome shotgun (WGS) entry which is preliminary data.</text>
</comment>
<evidence type="ECO:0000313" key="13">
    <source>
        <dbReference type="EMBL" id="MCY1594242.1"/>
    </source>
</evidence>
<keyword evidence="7" id="KW-0106">Calcium</keyword>
<dbReference type="SMART" id="SM00318">
    <property type="entry name" value="SNc"/>
    <property type="match status" value="1"/>
</dbReference>
<feature type="compositionally biased region" description="Low complexity" evidence="10">
    <location>
        <begin position="297"/>
        <end position="336"/>
    </location>
</feature>